<dbReference type="Pfam" id="PF14200">
    <property type="entry name" value="RicinB_lectin_2"/>
    <property type="match status" value="3"/>
</dbReference>
<comment type="similarity">
    <text evidence="1">Belongs to the glycosyl hydrolase 43 family.</text>
</comment>
<evidence type="ECO:0000259" key="4">
    <source>
        <dbReference type="SMART" id="SM00458"/>
    </source>
</evidence>
<dbReference type="OrthoDB" id="273314at2"/>
<dbReference type="GO" id="GO:0005975">
    <property type="term" value="P:carbohydrate metabolic process"/>
    <property type="evidence" value="ECO:0007669"/>
    <property type="project" value="InterPro"/>
</dbReference>
<dbReference type="SUPFAM" id="SSF50370">
    <property type="entry name" value="Ricin B-like lectins"/>
    <property type="match status" value="2"/>
</dbReference>
<name>A0A198AMC3_9BACL</name>
<protein>
    <recommendedName>
        <fullName evidence="4">Ricin B lectin domain-containing protein</fullName>
    </recommendedName>
</protein>
<keyword evidence="3" id="KW-0326">Glycosidase</keyword>
<dbReference type="Gene3D" id="2.80.10.50">
    <property type="match status" value="3"/>
</dbReference>
<dbReference type="GO" id="GO:0004553">
    <property type="term" value="F:hydrolase activity, hydrolyzing O-glycosyl compounds"/>
    <property type="evidence" value="ECO:0007669"/>
    <property type="project" value="InterPro"/>
</dbReference>
<dbReference type="InterPro" id="IPR006710">
    <property type="entry name" value="Glyco_hydro_43"/>
</dbReference>
<dbReference type="EMBL" id="LYPB01000045">
    <property type="protein sequence ID" value="OAS22392.1"/>
    <property type="molecule type" value="Genomic_DNA"/>
</dbReference>
<dbReference type="SUPFAM" id="SSF75005">
    <property type="entry name" value="Arabinanase/levansucrase/invertase"/>
    <property type="match status" value="1"/>
</dbReference>
<dbReference type="PANTHER" id="PTHR22925:SF3">
    <property type="entry name" value="GLYCOSYL HYDROLASE FAMILY PROTEIN 43"/>
    <property type="match status" value="1"/>
</dbReference>
<gene>
    <name evidence="5" type="ORF">A8708_12550</name>
</gene>
<organism evidence="5 6">
    <name type="scientific">Paenibacillus oryzisoli</name>
    <dbReference type="NCBI Taxonomy" id="1850517"/>
    <lineage>
        <taxon>Bacteria</taxon>
        <taxon>Bacillati</taxon>
        <taxon>Bacillota</taxon>
        <taxon>Bacilli</taxon>
        <taxon>Bacillales</taxon>
        <taxon>Paenibacillaceae</taxon>
        <taxon>Paenibacillus</taxon>
    </lineage>
</organism>
<dbReference type="InterPro" id="IPR023296">
    <property type="entry name" value="Glyco_hydro_beta-prop_sf"/>
</dbReference>
<dbReference type="AlphaFoldDB" id="A0A198AMC3"/>
<keyword evidence="6" id="KW-1185">Reference proteome</keyword>
<evidence type="ECO:0000313" key="6">
    <source>
        <dbReference type="Proteomes" id="UP000078454"/>
    </source>
</evidence>
<dbReference type="STRING" id="1850517.A8708_12550"/>
<dbReference type="Pfam" id="PF04616">
    <property type="entry name" value="Glyco_hydro_43"/>
    <property type="match status" value="1"/>
</dbReference>
<dbReference type="SMART" id="SM00458">
    <property type="entry name" value="RICIN"/>
    <property type="match status" value="2"/>
</dbReference>
<feature type="domain" description="Ricin B lectin" evidence="4">
    <location>
        <begin position="368"/>
        <end position="505"/>
    </location>
</feature>
<dbReference type="PROSITE" id="PS50231">
    <property type="entry name" value="RICIN_B_LECTIN"/>
    <property type="match status" value="2"/>
</dbReference>
<sequence>MSMEVSSLSKKIIAGVMAVLFVLSMIYVQPAKAASVDIVNNTNWYDTDGNEIWAQGGFVIQKDGTHYWYGMDYSVSGVKKINLYTSTDLKAWTKHESVVDFTSINVKLDAIGDTTTKRFLNTQWVGRPVVAYNSATSKYVMISEWGSGDGNRNKLMFFTSDNPDGPFTYEKNIAQPGGFKMGDLGSIFTDDDGSTYITYTIDYVNTNGGLQISQLTSDYLDLAGTTKTFVSTGPYKEATTLFKRNGKYIMLASTTNGWSSSQTWCYSTLSLSGTWANPYVCATSPYSGNSYDTQTDQVLPIQGTSGTMYMYIGDRWNNMGGSTGIGRIQWYPLTFDSNGAPTINGYGQWSLDAAAGTWAPSAGIVDTTKQYTITNRWSNKALGTVGNSTSTGASIEQRGYTAAAGQTWQFIDAGSGYYRIKNVNSGMFMDISGNSTADGASNIQWTNTSGNNQMWQLIDAGGGYVRIKNRNSGKVLGFTGGSTADGALSVQVTDTNSWSQQFTLSVSVPINVTKTYALMNRNSGKALNISNDSTADGATVVQNTYGTKTSQAWQFIDAGGGYVNIKNVNSGKFMNISGASMADGGQTIQWTDNGSNNQQWLLVDVGGGYFKLKNRNSGKVLGMSAGTTAEGGVCIQWSETGSLNQNWSFTILNP</sequence>
<accession>A0A198AMC3</accession>
<feature type="domain" description="Ricin B lectin" evidence="4">
    <location>
        <begin position="513"/>
        <end position="650"/>
    </location>
</feature>
<evidence type="ECO:0000256" key="2">
    <source>
        <dbReference type="ARBA" id="ARBA00022801"/>
    </source>
</evidence>
<dbReference type="Gene3D" id="2.115.10.20">
    <property type="entry name" value="Glycosyl hydrolase domain, family 43"/>
    <property type="match status" value="1"/>
</dbReference>
<reference evidence="5 6" key="1">
    <citation type="submission" date="2016-05" db="EMBL/GenBank/DDBJ databases">
        <title>Paenibacillus sp. 1ZS3-15 nov., isolated from the rhizosphere soil.</title>
        <authorList>
            <person name="Zhang X.X."/>
            <person name="Zhang J."/>
        </authorList>
    </citation>
    <scope>NUCLEOTIDE SEQUENCE [LARGE SCALE GENOMIC DNA]</scope>
    <source>
        <strain evidence="5 6">1ZS3-15</strain>
    </source>
</reference>
<comment type="caution">
    <text evidence="5">The sequence shown here is derived from an EMBL/GenBank/DDBJ whole genome shotgun (WGS) entry which is preliminary data.</text>
</comment>
<keyword evidence="2" id="KW-0378">Hydrolase</keyword>
<dbReference type="RefSeq" id="WP_068662160.1">
    <property type="nucleotide sequence ID" value="NZ_LYPB01000045.1"/>
</dbReference>
<dbReference type="CDD" id="cd18823">
    <property type="entry name" value="GH43_RcAra43A-like"/>
    <property type="match status" value="1"/>
</dbReference>
<dbReference type="Proteomes" id="UP000078454">
    <property type="component" value="Unassembled WGS sequence"/>
</dbReference>
<proteinExistence type="inferred from homology"/>
<dbReference type="PANTHER" id="PTHR22925">
    <property type="entry name" value="GLYCOSYL HYDROLASE 43 FAMILY MEMBER"/>
    <property type="match status" value="1"/>
</dbReference>
<evidence type="ECO:0000256" key="3">
    <source>
        <dbReference type="ARBA" id="ARBA00023295"/>
    </source>
</evidence>
<evidence type="ECO:0000256" key="1">
    <source>
        <dbReference type="ARBA" id="ARBA00009865"/>
    </source>
</evidence>
<dbReference type="InterPro" id="IPR000772">
    <property type="entry name" value="Ricin_B_lectin"/>
</dbReference>
<evidence type="ECO:0000313" key="5">
    <source>
        <dbReference type="EMBL" id="OAS22392.1"/>
    </source>
</evidence>
<dbReference type="InterPro" id="IPR035992">
    <property type="entry name" value="Ricin_B-like_lectins"/>
</dbReference>